<organism evidence="1 2">
    <name type="scientific">Enhygromyxa salina</name>
    <dbReference type="NCBI Taxonomy" id="215803"/>
    <lineage>
        <taxon>Bacteria</taxon>
        <taxon>Pseudomonadati</taxon>
        <taxon>Myxococcota</taxon>
        <taxon>Polyangia</taxon>
        <taxon>Nannocystales</taxon>
        <taxon>Nannocystaceae</taxon>
        <taxon>Enhygromyxa</taxon>
    </lineage>
</organism>
<dbReference type="AlphaFoldDB" id="A0A2S9XY03"/>
<dbReference type="OrthoDB" id="7191982at2"/>
<dbReference type="Proteomes" id="UP000237968">
    <property type="component" value="Unassembled WGS sequence"/>
</dbReference>
<protein>
    <submittedName>
        <fullName evidence="1">Beta/Gamma crystallin</fullName>
    </submittedName>
</protein>
<gene>
    <name evidence="1" type="ORF">ENSA5_33130</name>
</gene>
<proteinExistence type="predicted"/>
<dbReference type="EMBL" id="PVNK01000152">
    <property type="protein sequence ID" value="PRP97620.1"/>
    <property type="molecule type" value="Genomic_DNA"/>
</dbReference>
<dbReference type="SUPFAM" id="SSF49695">
    <property type="entry name" value="gamma-Crystallin-like"/>
    <property type="match status" value="1"/>
</dbReference>
<dbReference type="Gene3D" id="2.60.20.10">
    <property type="entry name" value="Crystallins"/>
    <property type="match status" value="2"/>
</dbReference>
<evidence type="ECO:0000313" key="2">
    <source>
        <dbReference type="Proteomes" id="UP000237968"/>
    </source>
</evidence>
<sequence length="205" mass="23016">MARLFAQVFEHANFGGQSRFLRSDTVSFPNQLGFNDKISSIIIYKGNDYRKGDVIRFYANTHFVGGYLELGPGRYANIHVAPFSFGGKISSADFHPYQPLAPGLGVRLMVRVYEHVNFNGQFRDLLLSEPNFNRIGFSDKVSSVRIWQGEDYRQGDVANFYQHVNYSGALLQPANFGPGTSIPNIAVAPYSFNDSVRSMRVSRVT</sequence>
<reference evidence="1 2" key="1">
    <citation type="submission" date="2018-03" db="EMBL/GenBank/DDBJ databases">
        <title>Draft Genome Sequences of the Obligatory Marine Myxobacteria Enhygromyxa salina SWB005.</title>
        <authorList>
            <person name="Poehlein A."/>
            <person name="Moghaddam J.A."/>
            <person name="Harms H."/>
            <person name="Alanjari M."/>
            <person name="Koenig G.M."/>
            <person name="Daniel R."/>
            <person name="Schaeberle T.F."/>
        </authorList>
    </citation>
    <scope>NUCLEOTIDE SEQUENCE [LARGE SCALE GENOMIC DNA]</scope>
    <source>
        <strain evidence="1 2">SWB005</strain>
    </source>
</reference>
<evidence type="ECO:0000313" key="1">
    <source>
        <dbReference type="EMBL" id="PRP97620.1"/>
    </source>
</evidence>
<comment type="caution">
    <text evidence="1">The sequence shown here is derived from an EMBL/GenBank/DDBJ whole genome shotgun (WGS) entry which is preliminary data.</text>
</comment>
<accession>A0A2S9XY03</accession>
<name>A0A2S9XY03_9BACT</name>
<dbReference type="RefSeq" id="WP_106392665.1">
    <property type="nucleotide sequence ID" value="NZ_PVNK01000152.1"/>
</dbReference>
<keyword evidence="2" id="KW-1185">Reference proteome</keyword>
<dbReference type="InterPro" id="IPR011024">
    <property type="entry name" value="G_crystallin-like"/>
</dbReference>